<dbReference type="EMBL" id="LGRX02022493">
    <property type="protein sequence ID" value="KAK3255553.1"/>
    <property type="molecule type" value="Genomic_DNA"/>
</dbReference>
<reference evidence="2 3" key="1">
    <citation type="journal article" date="2015" name="Genome Biol. Evol.">
        <title>Comparative Genomics of a Bacterivorous Green Alga Reveals Evolutionary Causalities and Consequences of Phago-Mixotrophic Mode of Nutrition.</title>
        <authorList>
            <person name="Burns J.A."/>
            <person name="Paasch A."/>
            <person name="Narechania A."/>
            <person name="Kim E."/>
        </authorList>
    </citation>
    <scope>NUCLEOTIDE SEQUENCE [LARGE SCALE GENOMIC DNA]</scope>
    <source>
        <strain evidence="2 3">PLY_AMNH</strain>
    </source>
</reference>
<comment type="caution">
    <text evidence="2">The sequence shown here is derived from an EMBL/GenBank/DDBJ whole genome shotgun (WGS) entry which is preliminary data.</text>
</comment>
<proteinExistence type="predicted"/>
<organism evidence="2 3">
    <name type="scientific">Cymbomonas tetramitiformis</name>
    <dbReference type="NCBI Taxonomy" id="36881"/>
    <lineage>
        <taxon>Eukaryota</taxon>
        <taxon>Viridiplantae</taxon>
        <taxon>Chlorophyta</taxon>
        <taxon>Pyramimonadophyceae</taxon>
        <taxon>Pyramimonadales</taxon>
        <taxon>Pyramimonadaceae</taxon>
        <taxon>Cymbomonas</taxon>
    </lineage>
</organism>
<dbReference type="InterPro" id="IPR037401">
    <property type="entry name" value="SnoaL-like"/>
</dbReference>
<keyword evidence="3" id="KW-1185">Reference proteome</keyword>
<dbReference type="SUPFAM" id="SSF54427">
    <property type="entry name" value="NTF2-like"/>
    <property type="match status" value="1"/>
</dbReference>
<evidence type="ECO:0000259" key="1">
    <source>
        <dbReference type="Pfam" id="PF12680"/>
    </source>
</evidence>
<feature type="domain" description="SnoaL-like" evidence="1">
    <location>
        <begin position="7"/>
        <end position="60"/>
    </location>
</feature>
<evidence type="ECO:0000313" key="2">
    <source>
        <dbReference type="EMBL" id="KAK3255553.1"/>
    </source>
</evidence>
<protein>
    <recommendedName>
        <fullName evidence="1">SnoaL-like domain-containing protein</fullName>
    </recommendedName>
</protein>
<dbReference type="AlphaFoldDB" id="A0AAE0F9H3"/>
<accession>A0AAE0F9H3</accession>
<dbReference type="Pfam" id="PF12680">
    <property type="entry name" value="SnoaL_2"/>
    <property type="match status" value="1"/>
</dbReference>
<sequence>MTDVLSKYYHAMNAHDVQAALIYLAPHIEVTFPEAERNWSGRDNAAEKFAAMFVRMPTFHGSYEVNSVEHLEPGKQLLRVSCRFVCQQSNADSSRDMEYCVENDKFTVIRHL</sequence>
<dbReference type="Proteomes" id="UP001190700">
    <property type="component" value="Unassembled WGS sequence"/>
</dbReference>
<gene>
    <name evidence="2" type="ORF">CYMTET_35266</name>
</gene>
<evidence type="ECO:0000313" key="3">
    <source>
        <dbReference type="Proteomes" id="UP001190700"/>
    </source>
</evidence>
<dbReference type="Gene3D" id="3.10.450.50">
    <property type="match status" value="1"/>
</dbReference>
<name>A0AAE0F9H3_9CHLO</name>
<dbReference type="InterPro" id="IPR032710">
    <property type="entry name" value="NTF2-like_dom_sf"/>
</dbReference>